<proteinExistence type="predicted"/>
<dbReference type="AlphaFoldDB" id="A0A9W5PL36"/>
<evidence type="ECO:0000313" key="2">
    <source>
        <dbReference type="Proteomes" id="UP000014018"/>
    </source>
</evidence>
<evidence type="ECO:0008006" key="3">
    <source>
        <dbReference type="Google" id="ProtNLM"/>
    </source>
</evidence>
<organism evidence="1 2">
    <name type="scientific">Bacillus cereus VD133</name>
    <dbReference type="NCBI Taxonomy" id="1053233"/>
    <lineage>
        <taxon>Bacteria</taxon>
        <taxon>Bacillati</taxon>
        <taxon>Bacillota</taxon>
        <taxon>Bacilli</taxon>
        <taxon>Bacillales</taxon>
        <taxon>Bacillaceae</taxon>
        <taxon>Bacillus</taxon>
        <taxon>Bacillus cereus group</taxon>
    </lineage>
</organism>
<accession>A0A9W5PL36</accession>
<name>A0A9W5PL36_BACCE</name>
<dbReference type="EMBL" id="AHFB01000118">
    <property type="protein sequence ID" value="EOO26870.1"/>
    <property type="molecule type" value="Genomic_DNA"/>
</dbReference>
<sequence>MLNTYEMNMTTNEVKEYLDISSFIFNNLMKQGQLNPINKDTWRLDGSFLFKREEIEKVKEESKIEGITLYQASKEYNVNMYQLEKWIQEGDLTYNVQEHRNRETKFIKEEEIHKLVQQLDQTNTLCTFSQKHEVVLFQRFMHGNNLARIISIPKRGEILLIDEFGSKMTLKEAKEIGYQPSYSLSDKPRSYHQKFVKFRFTKTDHLRSNTFHFIDLLLQYVSPRNIKISEENGFYYFDIRQSLIQLPLQLQDEWVDSLTPYIIEGKITKRLNSSVYLDSSSITKPVTLTNHEYQTITKIVKETNSTIEEFIATAIRDKINQHLLSKL</sequence>
<dbReference type="RefSeq" id="WP_016111929.1">
    <property type="nucleotide sequence ID" value="NZ_KB976193.1"/>
</dbReference>
<comment type="caution">
    <text evidence="1">The sequence shown here is derived from an EMBL/GenBank/DDBJ whole genome shotgun (WGS) entry which is preliminary data.</text>
</comment>
<reference evidence="1 2" key="1">
    <citation type="submission" date="2012-12" db="EMBL/GenBank/DDBJ databases">
        <title>The Genome Sequence of Bacillus cereus VD133.</title>
        <authorList>
            <consortium name="The Broad Institute Genome Sequencing Platform"/>
            <consortium name="The Broad Institute Genome Sequencing Center for Infectious Disease"/>
            <person name="Feldgarden M."/>
            <person name="Van der Auwera G.A."/>
            <person name="Mahillon J."/>
            <person name="Duprez V."/>
            <person name="Timmery S."/>
            <person name="Mattelet C."/>
            <person name="Dierick K."/>
            <person name="Sun M."/>
            <person name="Yu Z."/>
            <person name="Zhu L."/>
            <person name="Hu X."/>
            <person name="Shank E.B."/>
            <person name="Swiecicka I."/>
            <person name="Hansen B.M."/>
            <person name="Andrup L."/>
            <person name="Walker B."/>
            <person name="Young S.K."/>
            <person name="Zeng Q."/>
            <person name="Gargeya S."/>
            <person name="Fitzgerald M."/>
            <person name="Haas B."/>
            <person name="Abouelleil A."/>
            <person name="Alvarado L."/>
            <person name="Arachchi H.M."/>
            <person name="Berlin A.M."/>
            <person name="Chapman S.B."/>
            <person name="Dewar J."/>
            <person name="Goldberg J."/>
            <person name="Griggs A."/>
            <person name="Gujja S."/>
            <person name="Hansen M."/>
            <person name="Howarth C."/>
            <person name="Imamovic A."/>
            <person name="Larimer J."/>
            <person name="McCowan C."/>
            <person name="Murphy C."/>
            <person name="Neiman D."/>
            <person name="Pearson M."/>
            <person name="Priest M."/>
            <person name="Roberts A."/>
            <person name="Saif S."/>
            <person name="Shea T."/>
            <person name="Sisk P."/>
            <person name="Sykes S."/>
            <person name="Wortman J."/>
            <person name="Nusbaum C."/>
            <person name="Birren B."/>
        </authorList>
    </citation>
    <scope>NUCLEOTIDE SEQUENCE [LARGE SCALE GENOMIC DNA]</scope>
    <source>
        <strain evidence="1 2">VD133</strain>
    </source>
</reference>
<gene>
    <name evidence="1" type="ORF">IIU_05980</name>
</gene>
<protein>
    <recommendedName>
        <fullName evidence="3">DNA-binding protein</fullName>
    </recommendedName>
</protein>
<dbReference type="Proteomes" id="UP000014018">
    <property type="component" value="Unassembled WGS sequence"/>
</dbReference>
<evidence type="ECO:0000313" key="1">
    <source>
        <dbReference type="EMBL" id="EOO26870.1"/>
    </source>
</evidence>